<feature type="region of interest" description="Disordered" evidence="1">
    <location>
        <begin position="1"/>
        <end position="34"/>
    </location>
</feature>
<dbReference type="EMBL" id="MU006306">
    <property type="protein sequence ID" value="KAF2850434.1"/>
    <property type="molecule type" value="Genomic_DNA"/>
</dbReference>
<feature type="compositionally biased region" description="Polar residues" evidence="1">
    <location>
        <begin position="1"/>
        <end position="13"/>
    </location>
</feature>
<keyword evidence="4" id="KW-1185">Reference proteome</keyword>
<organism evidence="3 4">
    <name type="scientific">Plenodomus tracheiphilus IPT5</name>
    <dbReference type="NCBI Taxonomy" id="1408161"/>
    <lineage>
        <taxon>Eukaryota</taxon>
        <taxon>Fungi</taxon>
        <taxon>Dikarya</taxon>
        <taxon>Ascomycota</taxon>
        <taxon>Pezizomycotina</taxon>
        <taxon>Dothideomycetes</taxon>
        <taxon>Pleosporomycetidae</taxon>
        <taxon>Pleosporales</taxon>
        <taxon>Pleosporineae</taxon>
        <taxon>Leptosphaeriaceae</taxon>
        <taxon>Plenodomus</taxon>
    </lineage>
</organism>
<name>A0A6A7B5D1_9PLEO</name>
<dbReference type="PANTHER" id="PTHR33112:SF1">
    <property type="entry name" value="HETEROKARYON INCOMPATIBILITY DOMAIN-CONTAINING PROTEIN"/>
    <property type="match status" value="1"/>
</dbReference>
<dbReference type="InterPro" id="IPR010730">
    <property type="entry name" value="HET"/>
</dbReference>
<feature type="domain" description="Heterokaryon incompatibility" evidence="2">
    <location>
        <begin position="274"/>
        <end position="402"/>
    </location>
</feature>
<evidence type="ECO:0000256" key="1">
    <source>
        <dbReference type="SAM" id="MobiDB-lite"/>
    </source>
</evidence>
<accession>A0A6A7B5D1</accession>
<gene>
    <name evidence="3" type="ORF">T440DRAFT_450270</name>
</gene>
<dbReference type="Pfam" id="PF06985">
    <property type="entry name" value="HET"/>
    <property type="match status" value="1"/>
</dbReference>
<dbReference type="AlphaFoldDB" id="A0A6A7B5D1"/>
<evidence type="ECO:0000313" key="4">
    <source>
        <dbReference type="Proteomes" id="UP000799423"/>
    </source>
</evidence>
<evidence type="ECO:0000259" key="2">
    <source>
        <dbReference type="Pfam" id="PF06985"/>
    </source>
</evidence>
<proteinExistence type="predicted"/>
<protein>
    <submittedName>
        <fullName evidence="3">HET-domain-containing protein</fullName>
    </submittedName>
</protein>
<dbReference type="PANTHER" id="PTHR33112">
    <property type="entry name" value="DOMAIN PROTEIN, PUTATIVE-RELATED"/>
    <property type="match status" value="1"/>
</dbReference>
<dbReference type="Proteomes" id="UP000799423">
    <property type="component" value="Unassembled WGS sequence"/>
</dbReference>
<reference evidence="3" key="1">
    <citation type="submission" date="2020-01" db="EMBL/GenBank/DDBJ databases">
        <authorList>
            <consortium name="DOE Joint Genome Institute"/>
            <person name="Haridas S."/>
            <person name="Albert R."/>
            <person name="Binder M."/>
            <person name="Bloem J."/>
            <person name="Labutti K."/>
            <person name="Salamov A."/>
            <person name="Andreopoulos B."/>
            <person name="Baker S.E."/>
            <person name="Barry K."/>
            <person name="Bills G."/>
            <person name="Bluhm B.H."/>
            <person name="Cannon C."/>
            <person name="Castanera R."/>
            <person name="Culley D.E."/>
            <person name="Daum C."/>
            <person name="Ezra D."/>
            <person name="Gonzalez J.B."/>
            <person name="Henrissat B."/>
            <person name="Kuo A."/>
            <person name="Liang C."/>
            <person name="Lipzen A."/>
            <person name="Lutzoni F."/>
            <person name="Magnuson J."/>
            <person name="Mondo S."/>
            <person name="Nolan M."/>
            <person name="Ohm R."/>
            <person name="Pangilinan J."/>
            <person name="Park H.-J."/>
            <person name="Ramirez L."/>
            <person name="Alfaro M."/>
            <person name="Sun H."/>
            <person name="Tritt A."/>
            <person name="Yoshinaga Y."/>
            <person name="Zwiers L.-H."/>
            <person name="Turgeon B.G."/>
            <person name="Goodwin S.B."/>
            <person name="Spatafora J.W."/>
            <person name="Crous P.W."/>
            <person name="Grigoriev I.V."/>
        </authorList>
    </citation>
    <scope>NUCLEOTIDE SEQUENCE</scope>
    <source>
        <strain evidence="3">IPT5</strain>
    </source>
</reference>
<evidence type="ECO:0000313" key="3">
    <source>
        <dbReference type="EMBL" id="KAF2850434.1"/>
    </source>
</evidence>
<sequence>MTNITSSSASQVSKGKRRADSPDNGSGEGSSSCKRHRYSINTGEPLCSTCQTLDLDASFDEARRCFKWMKSSPHAPSKAVHETRNGLYFYNDGFPVHHFGRRLSRPINCPLCTFFASIRVQPDRYERHKLLAFRTSDHWLFHAERLKEMQSEGEPLEHYVDTVFMAVVPDIEALPPSAYEVSWLDHEIPEVGAIFYQPVHEPDSADTNNLLSAKVMDDEYDLGYVRNWLNACRTEHGDACKQRVSQEPIIKGFRLIDCTKEVPEVVGKPWGTPYAALSYVWGSTPADLVDWPKTILDAISVTNKLGMPYLWVDRLCINQSDPTEKTYLVSKMTAIYEEADFTIIAAAGTGASHGLPGVNSTPRCPQPKYHLNSGSLLLSILPDPRRELLKSPYWTRGWTYQEGVLSNRHITFTPHQTYYECRCMAVQESAFHALFHSSSSPSTPQISIMSNFLLSGIFKASAFSGGSLAHRDDFVISVDEKHRIDYGFPLTNEADITLGARLRGLNEHIREFSKRRLTNDGDSLHAFQGVLGMYAAAASSLYLFHGIPLWMGGIRGSNGGARVTFALSVASWYHGASVDHEMFIANACVRRRHLPSWSWAGWSGTVTWRAPPDLEHCAYMSDLVKAVEPSLVWAASLYLLCPGRETALRLMGGRSAELLKTNQEVFREIEVRDPFVLDRFSRVKDTKREWSWQKRVGRAGSSKLVAHTTTTAAGAQQEQAWYRIGGRLAFIGMSIDISEEEWTRQHEKGELVSVLMFVGRYCDGEHGTARFLTVRRVAGTEGRWERVGTLYLIVPFVGWCRQVEGLFSKVPASRGGESIIIQ</sequence>
<dbReference type="OrthoDB" id="5428863at2759"/>